<dbReference type="InterPro" id="IPR011047">
    <property type="entry name" value="Quinoprotein_ADH-like_sf"/>
</dbReference>
<organism evidence="2 3">
    <name type="scientific">Cordylochernes scorpioides</name>
    <dbReference type="NCBI Taxonomy" id="51811"/>
    <lineage>
        <taxon>Eukaryota</taxon>
        <taxon>Metazoa</taxon>
        <taxon>Ecdysozoa</taxon>
        <taxon>Arthropoda</taxon>
        <taxon>Chelicerata</taxon>
        <taxon>Arachnida</taxon>
        <taxon>Pseudoscorpiones</taxon>
        <taxon>Cheliferoidea</taxon>
        <taxon>Chernetidae</taxon>
        <taxon>Cordylochernes</taxon>
    </lineage>
</organism>
<protein>
    <submittedName>
        <fullName evidence="2">WDR33</fullName>
    </submittedName>
</protein>
<sequence length="157" mass="17984">MNWPKCQAFMLLKLFNEKQRSLPKVLFSTSNCKPKWVLELQVPSYILGNFCPTDSKFASCSDDGTVRIWDFYRGTEETVLRVNIFSRSLEKYSIRLNKFMVVYGKWTKFPEVILGKLPRGFFSWHSCVTNSALIGRWVLGLSAGGRTDPFSHGVGQT</sequence>
<gene>
    <name evidence="2" type="ORF">LAZ67_14002548</name>
</gene>
<evidence type="ECO:0000256" key="1">
    <source>
        <dbReference type="PROSITE-ProRule" id="PRU00221"/>
    </source>
</evidence>
<dbReference type="InterPro" id="IPR045245">
    <property type="entry name" value="Pfs2-like"/>
</dbReference>
<name>A0ABY6L9K6_9ARAC</name>
<dbReference type="PROSITE" id="PS50082">
    <property type="entry name" value="WD_REPEATS_2"/>
    <property type="match status" value="1"/>
</dbReference>
<keyword evidence="1" id="KW-0853">WD repeat</keyword>
<dbReference type="InterPro" id="IPR015943">
    <property type="entry name" value="WD40/YVTN_repeat-like_dom_sf"/>
</dbReference>
<dbReference type="Proteomes" id="UP001235939">
    <property type="component" value="Chromosome 14"/>
</dbReference>
<proteinExistence type="predicted"/>
<dbReference type="Gene3D" id="2.130.10.10">
    <property type="entry name" value="YVTN repeat-like/Quinoprotein amine dehydrogenase"/>
    <property type="match status" value="1"/>
</dbReference>
<keyword evidence="3" id="KW-1185">Reference proteome</keyword>
<accession>A0ABY6L9K6</accession>
<evidence type="ECO:0000313" key="2">
    <source>
        <dbReference type="EMBL" id="UYV76951.1"/>
    </source>
</evidence>
<dbReference type="InterPro" id="IPR001680">
    <property type="entry name" value="WD40_rpt"/>
</dbReference>
<dbReference type="EMBL" id="CP092876">
    <property type="protein sequence ID" value="UYV76951.1"/>
    <property type="molecule type" value="Genomic_DNA"/>
</dbReference>
<feature type="repeat" description="WD" evidence="1">
    <location>
        <begin position="50"/>
        <end position="79"/>
    </location>
</feature>
<reference evidence="2 3" key="1">
    <citation type="submission" date="2022-01" db="EMBL/GenBank/DDBJ databases">
        <title>A chromosomal length assembly of Cordylochernes scorpioides.</title>
        <authorList>
            <person name="Zeh D."/>
            <person name="Zeh J."/>
        </authorList>
    </citation>
    <scope>NUCLEOTIDE SEQUENCE [LARGE SCALE GENOMIC DNA]</scope>
    <source>
        <strain evidence="2">IN4F17</strain>
        <tissue evidence="2">Whole Body</tissue>
    </source>
</reference>
<dbReference type="PANTHER" id="PTHR22836">
    <property type="entry name" value="WD40 REPEAT PROTEIN"/>
    <property type="match status" value="1"/>
</dbReference>
<evidence type="ECO:0000313" key="3">
    <source>
        <dbReference type="Proteomes" id="UP001235939"/>
    </source>
</evidence>
<dbReference type="PANTHER" id="PTHR22836:SF0">
    <property type="entry name" value="PRE-MRNA 3' END PROCESSING PROTEIN WDR33"/>
    <property type="match status" value="1"/>
</dbReference>
<dbReference type="SUPFAM" id="SSF50998">
    <property type="entry name" value="Quinoprotein alcohol dehydrogenase-like"/>
    <property type="match status" value="1"/>
</dbReference>